<gene>
    <name evidence="1" type="ORF">A3B85_02710</name>
</gene>
<reference evidence="1 2" key="1">
    <citation type="journal article" date="2016" name="Nat. Commun.">
        <title>Thousands of microbial genomes shed light on interconnected biogeochemical processes in an aquifer system.</title>
        <authorList>
            <person name="Anantharaman K."/>
            <person name="Brown C.T."/>
            <person name="Hug L.A."/>
            <person name="Sharon I."/>
            <person name="Castelle C.J."/>
            <person name="Probst A.J."/>
            <person name="Thomas B.C."/>
            <person name="Singh A."/>
            <person name="Wilkins M.J."/>
            <person name="Karaoz U."/>
            <person name="Brodie E.L."/>
            <person name="Williams K.H."/>
            <person name="Hubbard S.S."/>
            <person name="Banfield J.F."/>
        </authorList>
    </citation>
    <scope>NUCLEOTIDE SEQUENCE [LARGE SCALE GENOMIC DNA]</scope>
</reference>
<comment type="caution">
    <text evidence="1">The sequence shown here is derived from an EMBL/GenBank/DDBJ whole genome shotgun (WGS) entry which is preliminary data.</text>
</comment>
<evidence type="ECO:0000313" key="2">
    <source>
        <dbReference type="Proteomes" id="UP000178374"/>
    </source>
</evidence>
<accession>A0A1F6W762</accession>
<sequence>MKLETKNCQNCKNNFVIEPDDFGFYEKMDVPVPEKCPQCRQQLRMLFRNFKTLYKRPSDKSKKMIISMYSPETRLPVYDSEEWWGDEWDPMDYGKGFDFKKPFFEQWKELFNTVPHPALMNTRSISCEYSNMTIDAKNCYLVFGCVEDEDCDYGHIVWNCRDSIDNLYLFKCESCYECIDCLGSAKLFYAQECESCVDSVGLFDCRNCLNCIGCVGQINKSYCIFNKPVTKEEYKEFLSNYPLNEKSSIDYILKERDALRKKHPQRSFFGSHNNNVSGNHIYNAHNIHHSFDIKNGENSKFCFTIRKTIDTQDASFSTELSECYQALTMLDSNKVIGSQQIVDSHNIYYSELCYSSNELFGCCGLRKKSYCILNKQYTKEKYMELKEKIVNYMKKTGEWGNFFPSFLSPFSYNESIANEYMPLNKEEALDQGFLWKDNIPSTKGQGTIKYDNLPNTPEEYSRELLKEVLTCKNCNKNYKLINREINFYKKNKLLIPSQCFNCRHETRMNKRNRRKLWDANCAKCNTVIKTSYKPEDQKIYKIYCEKCYQQEIY</sequence>
<dbReference type="EMBL" id="MFUA01000004">
    <property type="protein sequence ID" value="OGI77642.1"/>
    <property type="molecule type" value="Genomic_DNA"/>
</dbReference>
<protein>
    <submittedName>
        <fullName evidence="1">Uncharacterized protein</fullName>
    </submittedName>
</protein>
<dbReference type="STRING" id="1801750.A3B85_02710"/>
<organism evidence="1 2">
    <name type="scientific">Candidatus Nomurabacteria bacterium RIFCSPHIGHO2_02_FULL_37_13</name>
    <dbReference type="NCBI Taxonomy" id="1801750"/>
    <lineage>
        <taxon>Bacteria</taxon>
        <taxon>Candidatus Nomuraibacteriota</taxon>
    </lineage>
</organism>
<dbReference type="AlphaFoldDB" id="A0A1F6W762"/>
<dbReference type="Proteomes" id="UP000178374">
    <property type="component" value="Unassembled WGS sequence"/>
</dbReference>
<proteinExistence type="predicted"/>
<evidence type="ECO:0000313" key="1">
    <source>
        <dbReference type="EMBL" id="OGI77642.1"/>
    </source>
</evidence>
<name>A0A1F6W762_9BACT</name>